<sequence>RVLGLGSARTRLAAGVLRGLTPFVGRKKELEHLKDCYDRAKEGQGQVIGVVGEPGVGKSRILLELIRLLPQEECTYLEGQCLHYGETMAYLPMLDMLRSYFDIKEGERDFVIKKKMEDKVIHLEEKLKDILPPLHEIHSLKVEDEEYLKLEPQKKRERVFEGIRNLLIRESKNRPLVLAVENLQWIDKTSEEFLSYLIGSLANAHIMLVILYRPEYTPPWVSKTYYSQVRVDQLSINTSAELVQLILKEGEVVPELSELVLNRAAGNPLFMEEF</sequence>
<dbReference type="AlphaFoldDB" id="X0UTA0"/>
<keyword evidence="1" id="KW-0547">Nucleotide-binding</keyword>
<reference evidence="4" key="1">
    <citation type="journal article" date="2014" name="Front. Microbiol.">
        <title>High frequency of phylogenetically diverse reductive dehalogenase-homologous genes in deep subseafloor sedimentary metagenomes.</title>
        <authorList>
            <person name="Kawai M."/>
            <person name="Futagami T."/>
            <person name="Toyoda A."/>
            <person name="Takaki Y."/>
            <person name="Nishi S."/>
            <person name="Hori S."/>
            <person name="Arai W."/>
            <person name="Tsubouchi T."/>
            <person name="Morono Y."/>
            <person name="Uchiyama I."/>
            <person name="Ito T."/>
            <person name="Fujiyama A."/>
            <person name="Inagaki F."/>
            <person name="Takami H."/>
        </authorList>
    </citation>
    <scope>NUCLEOTIDE SEQUENCE</scope>
    <source>
        <strain evidence="4">Expedition CK06-06</strain>
    </source>
</reference>
<dbReference type="GO" id="GO:0005737">
    <property type="term" value="C:cytoplasm"/>
    <property type="evidence" value="ECO:0007669"/>
    <property type="project" value="TreeGrafter"/>
</dbReference>
<evidence type="ECO:0000259" key="3">
    <source>
        <dbReference type="Pfam" id="PF13191"/>
    </source>
</evidence>
<protein>
    <recommendedName>
        <fullName evidence="3">Orc1-like AAA ATPase domain-containing protein</fullName>
    </recommendedName>
</protein>
<evidence type="ECO:0000256" key="2">
    <source>
        <dbReference type="ARBA" id="ARBA00022840"/>
    </source>
</evidence>
<keyword evidence="2" id="KW-0067">ATP-binding</keyword>
<feature type="domain" description="Orc1-like AAA ATPase" evidence="3">
    <location>
        <begin position="22"/>
        <end position="209"/>
    </location>
</feature>
<dbReference type="Gene3D" id="3.40.50.300">
    <property type="entry name" value="P-loop containing nucleotide triphosphate hydrolases"/>
    <property type="match status" value="1"/>
</dbReference>
<name>X0UTA0_9ZZZZ</name>
<proteinExistence type="predicted"/>
<feature type="non-terminal residue" evidence="4">
    <location>
        <position position="1"/>
    </location>
</feature>
<dbReference type="InterPro" id="IPR027417">
    <property type="entry name" value="P-loop_NTPase"/>
</dbReference>
<feature type="non-terminal residue" evidence="4">
    <location>
        <position position="274"/>
    </location>
</feature>
<dbReference type="GO" id="GO:0004016">
    <property type="term" value="F:adenylate cyclase activity"/>
    <property type="evidence" value="ECO:0007669"/>
    <property type="project" value="TreeGrafter"/>
</dbReference>
<dbReference type="PANTHER" id="PTHR16305:SF28">
    <property type="entry name" value="GUANYLATE CYCLASE DOMAIN-CONTAINING PROTEIN"/>
    <property type="match status" value="1"/>
</dbReference>
<accession>X0UTA0</accession>
<comment type="caution">
    <text evidence="4">The sequence shown here is derived from an EMBL/GenBank/DDBJ whole genome shotgun (WGS) entry which is preliminary data.</text>
</comment>
<dbReference type="SUPFAM" id="SSF52540">
    <property type="entry name" value="P-loop containing nucleoside triphosphate hydrolases"/>
    <property type="match status" value="1"/>
</dbReference>
<dbReference type="GO" id="GO:0005524">
    <property type="term" value="F:ATP binding"/>
    <property type="evidence" value="ECO:0007669"/>
    <property type="project" value="UniProtKB-KW"/>
</dbReference>
<dbReference type="EMBL" id="BARS01019507">
    <property type="protein sequence ID" value="GAF91700.1"/>
    <property type="molecule type" value="Genomic_DNA"/>
</dbReference>
<dbReference type="InterPro" id="IPR041664">
    <property type="entry name" value="AAA_16"/>
</dbReference>
<gene>
    <name evidence="4" type="ORF">S01H1_31608</name>
</gene>
<dbReference type="Pfam" id="PF13191">
    <property type="entry name" value="AAA_16"/>
    <property type="match status" value="1"/>
</dbReference>
<dbReference type="PANTHER" id="PTHR16305">
    <property type="entry name" value="TESTICULAR SOLUBLE ADENYLYL CYCLASE"/>
    <property type="match status" value="1"/>
</dbReference>
<evidence type="ECO:0000313" key="4">
    <source>
        <dbReference type="EMBL" id="GAF91700.1"/>
    </source>
</evidence>
<evidence type="ECO:0000256" key="1">
    <source>
        <dbReference type="ARBA" id="ARBA00022741"/>
    </source>
</evidence>
<organism evidence="4">
    <name type="scientific">marine sediment metagenome</name>
    <dbReference type="NCBI Taxonomy" id="412755"/>
    <lineage>
        <taxon>unclassified sequences</taxon>
        <taxon>metagenomes</taxon>
        <taxon>ecological metagenomes</taxon>
    </lineage>
</organism>